<dbReference type="GO" id="GO:0016491">
    <property type="term" value="F:oxidoreductase activity"/>
    <property type="evidence" value="ECO:0007669"/>
    <property type="project" value="InterPro"/>
</dbReference>
<keyword evidence="6" id="KW-1185">Reference proteome</keyword>
<dbReference type="Gene3D" id="1.10.1280.10">
    <property type="entry name" value="Di-copper center containing domain from catechol oxidase"/>
    <property type="match status" value="1"/>
</dbReference>
<feature type="chain" id="PRO_5037755832" evidence="4">
    <location>
        <begin position="20"/>
        <end position="617"/>
    </location>
</feature>
<comment type="caution">
    <text evidence="2">Lacks conserved residue(s) required for the propagation of feature annotation.</text>
</comment>
<protein>
    <submittedName>
        <fullName evidence="7">ShKT domain-containing protein</fullName>
    </submittedName>
</protein>
<dbReference type="PRINTS" id="PR00092">
    <property type="entry name" value="TYROSINASE"/>
</dbReference>
<feature type="disulfide bond" evidence="2">
    <location>
        <begin position="494"/>
        <end position="528"/>
    </location>
</feature>
<evidence type="ECO:0000259" key="5">
    <source>
        <dbReference type="PROSITE" id="PS51670"/>
    </source>
</evidence>
<name>A0A914YXP4_9BILA</name>
<dbReference type="Proteomes" id="UP000887577">
    <property type="component" value="Unplaced"/>
</dbReference>
<dbReference type="PANTHER" id="PTHR11474:SF84">
    <property type="entry name" value="SHKT DOMAIN-CONTAINING PROTEIN"/>
    <property type="match status" value="1"/>
</dbReference>
<sequence length="617" mass="70430">MRRLPLFVLFAISLHYVNSQFNTDCSDAPNPTMRNVCLRLRNMDTRARANVQQQNDVWPPAMPGSPVWQQPVPVPANARGQIATHPYECMTLLCLCPFFGGHMAPDGNCMLANGSPLAMAYRKEYRMMTDNERQRFHNALNMLKRNGEYDRIGSEHQIVGSGSGAHSGPGFLPWHREYLKRFEIALRLIDPGMFVPYFDSVMDGYLEDPRDSILFSNEFIGETDFNGFVIYGPFAYWRTLEGRPYIWRNLGQEGQLFSEFQINQVLQQTNIEYVMAYTVPLPGCPYPTNYGALEYTHSNIHLWLGGDMKPPVTSANDPIFYMHHSFVDLIWEMWRQLRQPKWVREMAYTPDLPQCANEQHFSYAPMRPFFNLANRDGLSNSYTDQMYRYAPRASCSLATPTCGSQYLFCDTRGFPHCVTKIKLGGLCGRFLGFDACYMGQCMFGRCVPGPTPPPFRPPTPPPQTPAPFVQAVAVTAPPPPPPTITTTRRPFVDCFNRNPCCENWARQGECTSNRAYMATYCRAACSICNPAYNVTNECINRHVSCQQWLGEGECTGNSQMFMQENCRQSCNLCGRRKQDQCARTPSRPRPRSQNNGVKKPAKTSRRNNPFRRRHFSS</sequence>
<evidence type="ECO:0000256" key="2">
    <source>
        <dbReference type="PROSITE-ProRule" id="PRU01005"/>
    </source>
</evidence>
<proteinExistence type="predicted"/>
<dbReference type="SMART" id="SM00254">
    <property type="entry name" value="ShKT"/>
    <property type="match status" value="2"/>
</dbReference>
<dbReference type="Pfam" id="PF00264">
    <property type="entry name" value="Tyrosinase"/>
    <property type="match status" value="1"/>
</dbReference>
<feature type="region of interest" description="Disordered" evidence="3">
    <location>
        <begin position="580"/>
        <end position="617"/>
    </location>
</feature>
<dbReference type="InterPro" id="IPR050316">
    <property type="entry name" value="Tyrosinase/Hemocyanin"/>
</dbReference>
<dbReference type="Pfam" id="PF01549">
    <property type="entry name" value="ShK"/>
    <property type="match status" value="2"/>
</dbReference>
<dbReference type="GO" id="GO:0046872">
    <property type="term" value="F:metal ion binding"/>
    <property type="evidence" value="ECO:0007669"/>
    <property type="project" value="UniProtKB-KW"/>
</dbReference>
<keyword evidence="4" id="KW-0732">Signal</keyword>
<dbReference type="InterPro" id="IPR003582">
    <property type="entry name" value="ShKT_dom"/>
</dbReference>
<dbReference type="PANTHER" id="PTHR11474">
    <property type="entry name" value="TYROSINASE FAMILY MEMBER"/>
    <property type="match status" value="1"/>
</dbReference>
<accession>A0A914YXP4</accession>
<evidence type="ECO:0000313" key="7">
    <source>
        <dbReference type="WBParaSite" id="PSU_v2.g5277.t1"/>
    </source>
</evidence>
<evidence type="ECO:0000256" key="4">
    <source>
        <dbReference type="SAM" id="SignalP"/>
    </source>
</evidence>
<organism evidence="6 7">
    <name type="scientific">Panagrolaimus superbus</name>
    <dbReference type="NCBI Taxonomy" id="310955"/>
    <lineage>
        <taxon>Eukaryota</taxon>
        <taxon>Metazoa</taxon>
        <taxon>Ecdysozoa</taxon>
        <taxon>Nematoda</taxon>
        <taxon>Chromadorea</taxon>
        <taxon>Rhabditida</taxon>
        <taxon>Tylenchina</taxon>
        <taxon>Panagrolaimomorpha</taxon>
        <taxon>Panagrolaimoidea</taxon>
        <taxon>Panagrolaimidae</taxon>
        <taxon>Panagrolaimus</taxon>
    </lineage>
</organism>
<feature type="signal peptide" evidence="4">
    <location>
        <begin position="1"/>
        <end position="19"/>
    </location>
</feature>
<dbReference type="WBParaSite" id="PSU_v2.g5277.t1">
    <property type="protein sequence ID" value="PSU_v2.g5277.t1"/>
    <property type="gene ID" value="PSU_v2.g5277"/>
</dbReference>
<reference evidence="7" key="1">
    <citation type="submission" date="2022-11" db="UniProtKB">
        <authorList>
            <consortium name="WormBaseParasite"/>
        </authorList>
    </citation>
    <scope>IDENTIFICATION</scope>
</reference>
<evidence type="ECO:0000256" key="3">
    <source>
        <dbReference type="SAM" id="MobiDB-lite"/>
    </source>
</evidence>
<feature type="compositionally biased region" description="Basic residues" evidence="3">
    <location>
        <begin position="599"/>
        <end position="617"/>
    </location>
</feature>
<evidence type="ECO:0000313" key="6">
    <source>
        <dbReference type="Proteomes" id="UP000887577"/>
    </source>
</evidence>
<keyword evidence="2" id="KW-1015">Disulfide bond</keyword>
<dbReference type="PROSITE" id="PS00497">
    <property type="entry name" value="TYROSINASE_1"/>
    <property type="match status" value="1"/>
</dbReference>
<dbReference type="InterPro" id="IPR008922">
    <property type="entry name" value="Di-copper_centre_dom_sf"/>
</dbReference>
<keyword evidence="1" id="KW-0479">Metal-binding</keyword>
<dbReference type="PROSITE" id="PS51670">
    <property type="entry name" value="SHKT"/>
    <property type="match status" value="2"/>
</dbReference>
<evidence type="ECO:0000256" key="1">
    <source>
        <dbReference type="ARBA" id="ARBA00022723"/>
    </source>
</evidence>
<dbReference type="AlphaFoldDB" id="A0A914YXP4"/>
<feature type="domain" description="ShKT" evidence="5">
    <location>
        <begin position="538"/>
        <end position="573"/>
    </location>
</feature>
<dbReference type="InterPro" id="IPR002227">
    <property type="entry name" value="Tyrosinase_Cu-bd"/>
</dbReference>
<dbReference type="SUPFAM" id="SSF48056">
    <property type="entry name" value="Di-copper centre-containing domain"/>
    <property type="match status" value="1"/>
</dbReference>
<feature type="domain" description="ShKT" evidence="5">
    <location>
        <begin position="494"/>
        <end position="528"/>
    </location>
</feature>
<dbReference type="PROSITE" id="PS00498">
    <property type="entry name" value="TYROSINASE_2"/>
    <property type="match status" value="1"/>
</dbReference>